<dbReference type="Proteomes" id="UP001497444">
    <property type="component" value="Chromosome 4"/>
</dbReference>
<evidence type="ECO:0000313" key="1">
    <source>
        <dbReference type="EMBL" id="CAK9272088.1"/>
    </source>
</evidence>
<evidence type="ECO:0000313" key="2">
    <source>
        <dbReference type="Proteomes" id="UP001497444"/>
    </source>
</evidence>
<gene>
    <name evidence="1" type="ORF">CSSPJE1EN1_LOCUS17566</name>
</gene>
<name>A0ABP0WZ10_9BRYO</name>
<proteinExistence type="predicted"/>
<organism evidence="1 2">
    <name type="scientific">Sphagnum jensenii</name>
    <dbReference type="NCBI Taxonomy" id="128206"/>
    <lineage>
        <taxon>Eukaryota</taxon>
        <taxon>Viridiplantae</taxon>
        <taxon>Streptophyta</taxon>
        <taxon>Embryophyta</taxon>
        <taxon>Bryophyta</taxon>
        <taxon>Sphagnophytina</taxon>
        <taxon>Sphagnopsida</taxon>
        <taxon>Sphagnales</taxon>
        <taxon>Sphagnaceae</taxon>
        <taxon>Sphagnum</taxon>
    </lineage>
</organism>
<protein>
    <submittedName>
        <fullName evidence="1">Uncharacterized protein</fullName>
    </submittedName>
</protein>
<sequence length="77" mass="8717">MFCDFASVVLQARKTKKLAALARFLQPVVPEIYKAEGSSVSLCIIPLPPGGRVYRHKATARTVLRLQYLVEVRRPEY</sequence>
<reference evidence="1" key="1">
    <citation type="submission" date="2024-02" db="EMBL/GenBank/DDBJ databases">
        <authorList>
            <consortium name="ELIXIR-Norway"/>
            <consortium name="Elixir Norway"/>
        </authorList>
    </citation>
    <scope>NUCLEOTIDE SEQUENCE</scope>
</reference>
<keyword evidence="2" id="KW-1185">Reference proteome</keyword>
<dbReference type="EMBL" id="OZ020099">
    <property type="protein sequence ID" value="CAK9272088.1"/>
    <property type="molecule type" value="Genomic_DNA"/>
</dbReference>
<accession>A0ABP0WZ10</accession>